<accession>A0A6U2AXC7</accession>
<keyword evidence="8" id="KW-0732">Signal</keyword>
<evidence type="ECO:0000256" key="4">
    <source>
        <dbReference type="ARBA" id="ARBA00023002"/>
    </source>
</evidence>
<dbReference type="AlphaFoldDB" id="A0A6U2AXC7"/>
<dbReference type="EMBL" id="HBFK01007222">
    <property type="protein sequence ID" value="CAD8737808.1"/>
    <property type="molecule type" value="Transcribed_RNA"/>
</dbReference>
<dbReference type="PROSITE" id="PS51352">
    <property type="entry name" value="THIOREDOXIN_2"/>
    <property type="match status" value="1"/>
</dbReference>
<protein>
    <recommendedName>
        <fullName evidence="9">Thioredoxin domain-containing protein</fullName>
    </recommendedName>
</protein>
<keyword evidence="5" id="KW-1015">Disulfide bond</keyword>
<evidence type="ECO:0000256" key="1">
    <source>
        <dbReference type="ARBA" id="ARBA00009333"/>
    </source>
</evidence>
<dbReference type="PROSITE" id="PS00573">
    <property type="entry name" value="PYRIDINE_REDOX_2"/>
    <property type="match status" value="1"/>
</dbReference>
<evidence type="ECO:0000256" key="3">
    <source>
        <dbReference type="ARBA" id="ARBA00022827"/>
    </source>
</evidence>
<dbReference type="InterPro" id="IPR023753">
    <property type="entry name" value="FAD/NAD-binding_dom"/>
</dbReference>
<dbReference type="PRINTS" id="PR00368">
    <property type="entry name" value="FADPNR"/>
</dbReference>
<dbReference type="Gene3D" id="3.40.30.10">
    <property type="entry name" value="Glutaredoxin"/>
    <property type="match status" value="1"/>
</dbReference>
<dbReference type="InterPro" id="IPR017937">
    <property type="entry name" value="Thioredoxin_CS"/>
</dbReference>
<dbReference type="Pfam" id="PF07992">
    <property type="entry name" value="Pyr_redox_2"/>
    <property type="match status" value="2"/>
</dbReference>
<evidence type="ECO:0000256" key="5">
    <source>
        <dbReference type="ARBA" id="ARBA00023157"/>
    </source>
</evidence>
<dbReference type="GO" id="GO:0097237">
    <property type="term" value="P:cellular response to toxic substance"/>
    <property type="evidence" value="ECO:0007669"/>
    <property type="project" value="UniProtKB-ARBA"/>
</dbReference>
<dbReference type="PANTHER" id="PTHR48105">
    <property type="entry name" value="THIOREDOXIN REDUCTASE 1-RELATED-RELATED"/>
    <property type="match status" value="1"/>
</dbReference>
<evidence type="ECO:0000256" key="6">
    <source>
        <dbReference type="ARBA" id="ARBA00023284"/>
    </source>
</evidence>
<comment type="similarity">
    <text evidence="1">Belongs to the class-II pyridine nucleotide-disulfide oxidoreductase family.</text>
</comment>
<dbReference type="CDD" id="cd02947">
    <property type="entry name" value="TRX_family"/>
    <property type="match status" value="1"/>
</dbReference>
<evidence type="ECO:0000259" key="9">
    <source>
        <dbReference type="PROSITE" id="PS51352"/>
    </source>
</evidence>
<dbReference type="InterPro" id="IPR036249">
    <property type="entry name" value="Thioredoxin-like_sf"/>
</dbReference>
<dbReference type="InterPro" id="IPR008255">
    <property type="entry name" value="Pyr_nucl-diS_OxRdtase_2_AS"/>
</dbReference>
<feature type="chain" id="PRO_5030159909" description="Thioredoxin domain-containing protein" evidence="8">
    <location>
        <begin position="23"/>
        <end position="679"/>
    </location>
</feature>
<keyword evidence="3" id="KW-0274">FAD</keyword>
<evidence type="ECO:0000256" key="2">
    <source>
        <dbReference type="ARBA" id="ARBA00022630"/>
    </source>
</evidence>
<sequence length="679" mass="73360">MAGSRLLMLLGVLAAHVCCIGARPTVRNIKTHSEFTKFLKHHAEVTGLPVVIDYYSDGCGPCRMVAPHYKKMAEQFKDKAVFAKVDINFNRETASHQMISSMPTFQFYLFGKKRDQFSGADTNRIMSMTQQLVREAETKNIEVTFEALQEFYKEHAPDKAAEMDDKKLQDILTKAGKGGGPGHFQLVKALKKKYDGKAPKTRARAAQAPAGKGDSKAGDAKADAQAGKAKVENNKPNLHLATIEQMEAEIKKRREEEEDKKVEAETDDDDTPQFPIYLPENRTLIRGAEQVVIIGSGPAGLSAAVYAARAGLKPVVAAPAIGGQLQGKGVDVENYPGVNMSTGPNLVYEMQLQAAQFGAVFEQEMVTLLDISKRPFTVQTNDSNIKAHSVIIATGADSRWLGVPGEWEHRGGGVSSCATCDGFLYSDKHVVVVGGGDAAMEDALVLARTSASVKVLHRRDAFRASKVLADRVLSHPKIEVVWDTTVEAFEGKKIRVLPNGLTVELSEDGSVVDENYTKMRVKDIKERLDAAGISYAGVKEKDELVKVLRGAIAEALSPAVADDGGGEPATFEERNALTRVRAKNVKTGKVTEIPASAAFVAIGHDPNTKMVEGQLELDSNKYIVIKPGSSRTSVEGVFASGDVADHVYRQAITSAGTGAMAALDAERWLSEQGYCSPAA</sequence>
<keyword evidence="2" id="KW-0285">Flavoprotein</keyword>
<dbReference type="InterPro" id="IPR050097">
    <property type="entry name" value="Ferredoxin-NADP_redctase_2"/>
</dbReference>
<evidence type="ECO:0000256" key="8">
    <source>
        <dbReference type="SAM" id="SignalP"/>
    </source>
</evidence>
<keyword evidence="6" id="KW-0676">Redox-active center</keyword>
<keyword evidence="4" id="KW-0560">Oxidoreductase</keyword>
<dbReference type="InterPro" id="IPR036188">
    <property type="entry name" value="FAD/NAD-bd_sf"/>
</dbReference>
<dbReference type="PROSITE" id="PS00194">
    <property type="entry name" value="THIOREDOXIN_1"/>
    <property type="match status" value="1"/>
</dbReference>
<feature type="region of interest" description="Disordered" evidence="7">
    <location>
        <begin position="195"/>
        <end position="275"/>
    </location>
</feature>
<dbReference type="GO" id="GO:0016668">
    <property type="term" value="F:oxidoreductase activity, acting on a sulfur group of donors, NAD(P) as acceptor"/>
    <property type="evidence" value="ECO:0007669"/>
    <property type="project" value="UniProtKB-ARBA"/>
</dbReference>
<feature type="compositionally biased region" description="Basic and acidic residues" evidence="7">
    <location>
        <begin position="213"/>
        <end position="222"/>
    </location>
</feature>
<evidence type="ECO:0000313" key="10">
    <source>
        <dbReference type="EMBL" id="CAD8737808.1"/>
    </source>
</evidence>
<reference evidence="10" key="1">
    <citation type="submission" date="2021-01" db="EMBL/GenBank/DDBJ databases">
        <authorList>
            <person name="Corre E."/>
            <person name="Pelletier E."/>
            <person name="Niang G."/>
            <person name="Scheremetjew M."/>
            <person name="Finn R."/>
            <person name="Kale V."/>
            <person name="Holt S."/>
            <person name="Cochrane G."/>
            <person name="Meng A."/>
            <person name="Brown T."/>
            <person name="Cohen L."/>
        </authorList>
    </citation>
    <scope>NUCLEOTIDE SEQUENCE</scope>
    <source>
        <strain evidence="10">CCMP441</strain>
    </source>
</reference>
<feature type="compositionally biased region" description="Basic and acidic residues" evidence="7">
    <location>
        <begin position="248"/>
        <end position="264"/>
    </location>
</feature>
<dbReference type="PRINTS" id="PR00469">
    <property type="entry name" value="PNDRDTASEII"/>
</dbReference>
<gene>
    <name evidence="10" type="ORF">HAND1043_LOCUS4300</name>
</gene>
<dbReference type="InterPro" id="IPR013766">
    <property type="entry name" value="Thioredoxin_domain"/>
</dbReference>
<proteinExistence type="inferred from homology"/>
<dbReference type="SUPFAM" id="SSF51905">
    <property type="entry name" value="FAD/NAD(P)-binding domain"/>
    <property type="match status" value="1"/>
</dbReference>
<organism evidence="10">
    <name type="scientific">Hemiselmis andersenii</name>
    <name type="common">Cryptophyte alga</name>
    <dbReference type="NCBI Taxonomy" id="464988"/>
    <lineage>
        <taxon>Eukaryota</taxon>
        <taxon>Cryptophyceae</taxon>
        <taxon>Cryptomonadales</taxon>
        <taxon>Hemiselmidaceae</taxon>
        <taxon>Hemiselmis</taxon>
    </lineage>
</organism>
<dbReference type="Gene3D" id="3.50.50.60">
    <property type="entry name" value="FAD/NAD(P)-binding domain"/>
    <property type="match status" value="3"/>
</dbReference>
<name>A0A6U2AXC7_HEMAN</name>
<dbReference type="Pfam" id="PF00085">
    <property type="entry name" value="Thioredoxin"/>
    <property type="match status" value="1"/>
</dbReference>
<dbReference type="SUPFAM" id="SSF52833">
    <property type="entry name" value="Thioredoxin-like"/>
    <property type="match status" value="1"/>
</dbReference>
<evidence type="ECO:0000256" key="7">
    <source>
        <dbReference type="SAM" id="MobiDB-lite"/>
    </source>
</evidence>
<feature type="signal peptide" evidence="8">
    <location>
        <begin position="1"/>
        <end position="22"/>
    </location>
</feature>
<feature type="domain" description="Thioredoxin" evidence="9">
    <location>
        <begin position="8"/>
        <end position="150"/>
    </location>
</feature>